<dbReference type="PANTHER" id="PTHR43313">
    <property type="entry name" value="SHORT-CHAIN DEHYDROGENASE/REDUCTASE FAMILY 9C"/>
    <property type="match status" value="1"/>
</dbReference>
<keyword evidence="1" id="KW-0560">Oxidoreductase</keyword>
<dbReference type="SUPFAM" id="SSF51735">
    <property type="entry name" value="NAD(P)-binding Rossmann-fold domains"/>
    <property type="match status" value="1"/>
</dbReference>
<protein>
    <submittedName>
        <fullName evidence="2">Short-chain dehydrogenase/reductase family 9C member 7</fullName>
    </submittedName>
</protein>
<dbReference type="PANTHER" id="PTHR43313:SF50">
    <property type="entry name" value="GH26015P"/>
    <property type="match status" value="1"/>
</dbReference>
<dbReference type="PRINTS" id="PR00081">
    <property type="entry name" value="GDHRDH"/>
</dbReference>
<dbReference type="Gene3D" id="3.40.50.720">
    <property type="entry name" value="NAD(P)-binding Rossmann-like Domain"/>
    <property type="match status" value="2"/>
</dbReference>
<dbReference type="Pfam" id="PF00106">
    <property type="entry name" value="adh_short"/>
    <property type="match status" value="1"/>
</dbReference>
<name>A0AAD9VF53_ACRCE</name>
<proteinExistence type="predicted"/>
<evidence type="ECO:0000313" key="3">
    <source>
        <dbReference type="Proteomes" id="UP001249851"/>
    </source>
</evidence>
<evidence type="ECO:0000256" key="1">
    <source>
        <dbReference type="ARBA" id="ARBA00023002"/>
    </source>
</evidence>
<reference evidence="2" key="1">
    <citation type="journal article" date="2023" name="G3 (Bethesda)">
        <title>Whole genome assembly and annotation of the endangered Caribbean coral Acropora cervicornis.</title>
        <authorList>
            <person name="Selwyn J.D."/>
            <person name="Vollmer S.V."/>
        </authorList>
    </citation>
    <scope>NUCLEOTIDE SEQUENCE</scope>
    <source>
        <strain evidence="2">K2</strain>
    </source>
</reference>
<sequence>MKIYERCRIFYFLWKLFSFFRRGENRIRDLSGKYVLITGCGSGFGKEITQRLDHLGFRVLATCRTQEGVESVRQVCSEKIKTYVMDVTDKINVQEGIADVNLWGTILVTQTFLPLVKKARGRVINMGSILGRIVMPYLPAYSISKYGVAAFSDALRREMFPWGVRVSIIEAGAHRTKLLSGDILAKQWESQWNQLSDELKQEYGQEGLQKGLNSLKFLHGVSSPNTGNVVSSVIHALTSRDPQSHYLVGLDAKALAWLAIIPTRLTDFLMNITRFTPGPRESDQWTPVCCDTDTA</sequence>
<gene>
    <name evidence="2" type="ORF">P5673_002417</name>
</gene>
<reference evidence="2" key="2">
    <citation type="journal article" date="2023" name="Science">
        <title>Genomic signatures of disease resistance in endangered staghorn corals.</title>
        <authorList>
            <person name="Vollmer S.V."/>
            <person name="Selwyn J.D."/>
            <person name="Despard B.A."/>
            <person name="Roesel C.L."/>
        </authorList>
    </citation>
    <scope>NUCLEOTIDE SEQUENCE</scope>
    <source>
        <strain evidence="2">K2</strain>
    </source>
</reference>
<comment type="caution">
    <text evidence="2">The sequence shown here is derived from an EMBL/GenBank/DDBJ whole genome shotgun (WGS) entry which is preliminary data.</text>
</comment>
<accession>A0AAD9VF53</accession>
<dbReference type="InterPro" id="IPR002347">
    <property type="entry name" value="SDR_fam"/>
</dbReference>
<dbReference type="AlphaFoldDB" id="A0AAD9VF53"/>
<dbReference type="Proteomes" id="UP001249851">
    <property type="component" value="Unassembled WGS sequence"/>
</dbReference>
<dbReference type="EMBL" id="JARQWQ010000004">
    <property type="protein sequence ID" value="KAK2572206.1"/>
    <property type="molecule type" value="Genomic_DNA"/>
</dbReference>
<evidence type="ECO:0000313" key="2">
    <source>
        <dbReference type="EMBL" id="KAK2572206.1"/>
    </source>
</evidence>
<dbReference type="GO" id="GO:0008202">
    <property type="term" value="P:steroid metabolic process"/>
    <property type="evidence" value="ECO:0007669"/>
    <property type="project" value="TreeGrafter"/>
</dbReference>
<organism evidence="2 3">
    <name type="scientific">Acropora cervicornis</name>
    <name type="common">Staghorn coral</name>
    <dbReference type="NCBI Taxonomy" id="6130"/>
    <lineage>
        <taxon>Eukaryota</taxon>
        <taxon>Metazoa</taxon>
        <taxon>Cnidaria</taxon>
        <taxon>Anthozoa</taxon>
        <taxon>Hexacorallia</taxon>
        <taxon>Scleractinia</taxon>
        <taxon>Astrocoeniina</taxon>
        <taxon>Acroporidae</taxon>
        <taxon>Acropora</taxon>
    </lineage>
</organism>
<dbReference type="PROSITE" id="PS00061">
    <property type="entry name" value="ADH_SHORT"/>
    <property type="match status" value="1"/>
</dbReference>
<dbReference type="InterPro" id="IPR020904">
    <property type="entry name" value="Sc_DH/Rdtase_CS"/>
</dbReference>
<dbReference type="GO" id="GO:0016491">
    <property type="term" value="F:oxidoreductase activity"/>
    <property type="evidence" value="ECO:0007669"/>
    <property type="project" value="UniProtKB-KW"/>
</dbReference>
<keyword evidence="3" id="KW-1185">Reference proteome</keyword>
<dbReference type="InterPro" id="IPR036291">
    <property type="entry name" value="NAD(P)-bd_dom_sf"/>
</dbReference>